<reference evidence="1 2" key="1">
    <citation type="journal article" date="2012" name="Int. J. Syst. Evol. Microbiol.">
        <title>Vibrio caribbeanicus sp. nov., isolated from the marine sponge Scleritoderma cyanea.</title>
        <authorList>
            <person name="Hoffmann M."/>
            <person name="Monday S.R."/>
            <person name="Allard M.W."/>
            <person name="Strain E.A."/>
            <person name="Whittaker P."/>
            <person name="Naum M."/>
            <person name="McCarthy P.J."/>
            <person name="Lopez J.V."/>
            <person name="Fischer M."/>
            <person name="Brown E.W."/>
        </authorList>
    </citation>
    <scope>NUCLEOTIDE SEQUENCE [LARGE SCALE GENOMIC DNA]</scope>
    <source>
        <strain evidence="1 2">ATCC 700023</strain>
    </source>
</reference>
<dbReference type="RefSeq" id="WP_006711569.1">
    <property type="nucleotide sequence ID" value="NZ_AFWF01000086.1"/>
</dbReference>
<organism evidence="1 2">
    <name type="scientific">Vibrio ichthyoenteri ATCC 700023</name>
    <dbReference type="NCBI Taxonomy" id="870968"/>
    <lineage>
        <taxon>Bacteria</taxon>
        <taxon>Pseudomonadati</taxon>
        <taxon>Pseudomonadota</taxon>
        <taxon>Gammaproteobacteria</taxon>
        <taxon>Vibrionales</taxon>
        <taxon>Vibrionaceae</taxon>
        <taxon>Vibrio</taxon>
    </lineage>
</organism>
<keyword evidence="2" id="KW-1185">Reference proteome</keyword>
<dbReference type="AlphaFoldDB" id="F9S0E6"/>
<name>F9S0E6_9VIBR</name>
<dbReference type="Proteomes" id="UP000004605">
    <property type="component" value="Unassembled WGS sequence"/>
</dbReference>
<proteinExistence type="predicted"/>
<comment type="caution">
    <text evidence="1">The sequence shown here is derived from an EMBL/GenBank/DDBJ whole genome shotgun (WGS) entry which is preliminary data.</text>
</comment>
<dbReference type="OrthoDB" id="5895493at2"/>
<dbReference type="EMBL" id="AFWF01000086">
    <property type="protein sequence ID" value="EGU43416.1"/>
    <property type="molecule type" value="Genomic_DNA"/>
</dbReference>
<evidence type="ECO:0000313" key="1">
    <source>
        <dbReference type="EMBL" id="EGU43416.1"/>
    </source>
</evidence>
<accession>F9S0E6</accession>
<evidence type="ECO:0000313" key="2">
    <source>
        <dbReference type="Proteomes" id="UP000004605"/>
    </source>
</evidence>
<gene>
    <name evidence="1" type="ORF">VII00023_16330</name>
</gene>
<protein>
    <submittedName>
        <fullName evidence="1">Uncharacterized protein</fullName>
    </submittedName>
</protein>
<sequence>MQISNAIYQPHIQQDLKNATAYINDSLDTNGSRLSATLSQQNQIQIRNADGIVVKTLQGEKVAMRMNNIDEYV</sequence>